<keyword evidence="1" id="KW-0732">Signal</keyword>
<proteinExistence type="predicted"/>
<reference evidence="2 3" key="1">
    <citation type="journal article" date="2017" name="PLoS Biol.">
        <title>The sea cucumber genome provides insights into morphological evolution and visceral regeneration.</title>
        <authorList>
            <person name="Zhang X."/>
            <person name="Sun L."/>
            <person name="Yuan J."/>
            <person name="Sun Y."/>
            <person name="Gao Y."/>
            <person name="Zhang L."/>
            <person name="Li S."/>
            <person name="Dai H."/>
            <person name="Hamel J.F."/>
            <person name="Liu C."/>
            <person name="Yu Y."/>
            <person name="Liu S."/>
            <person name="Lin W."/>
            <person name="Guo K."/>
            <person name="Jin S."/>
            <person name="Xu P."/>
            <person name="Storey K.B."/>
            <person name="Huan P."/>
            <person name="Zhang T."/>
            <person name="Zhou Y."/>
            <person name="Zhang J."/>
            <person name="Lin C."/>
            <person name="Li X."/>
            <person name="Xing L."/>
            <person name="Huo D."/>
            <person name="Sun M."/>
            <person name="Wang L."/>
            <person name="Mercier A."/>
            <person name="Li F."/>
            <person name="Yang H."/>
            <person name="Xiang J."/>
        </authorList>
    </citation>
    <scope>NUCLEOTIDE SEQUENCE [LARGE SCALE GENOMIC DNA]</scope>
    <source>
        <strain evidence="2">Shaxun</strain>
        <tissue evidence="2">Muscle</tissue>
    </source>
</reference>
<dbReference type="EMBL" id="MRZV01001068">
    <property type="protein sequence ID" value="PIK40950.1"/>
    <property type="molecule type" value="Genomic_DNA"/>
</dbReference>
<evidence type="ECO:0000256" key="1">
    <source>
        <dbReference type="SAM" id="SignalP"/>
    </source>
</evidence>
<feature type="chain" id="PRO_5013829408" evidence="1">
    <location>
        <begin position="23"/>
        <end position="191"/>
    </location>
</feature>
<dbReference type="AlphaFoldDB" id="A0A2G8JYY4"/>
<keyword evidence="3" id="KW-1185">Reference proteome</keyword>
<gene>
    <name evidence="2" type="ORF">BSL78_22196</name>
</gene>
<sequence length="191" mass="21431">MDGFAEVVKLLLLNGASSAVLGEDGSLYQCEQFEGVQAVIENHRKSRTDDMMLSIKDKKRFNYLQKHWQIMAFGAAPMDRHVVLALSPNCDVTHVIFSRDSHVITFISVKEYNFRGCQSLTTIFGIVSEPLMSSCLAGRVPVVKFLLQTAIQDLGDVTVDFEKSMRLRYNSQSDSRNFLESYASTYQGGQS</sequence>
<feature type="signal peptide" evidence="1">
    <location>
        <begin position="1"/>
        <end position="22"/>
    </location>
</feature>
<evidence type="ECO:0000313" key="3">
    <source>
        <dbReference type="Proteomes" id="UP000230750"/>
    </source>
</evidence>
<accession>A0A2G8JYY4</accession>
<dbReference type="OrthoDB" id="539213at2759"/>
<name>A0A2G8JYY4_STIJA</name>
<protein>
    <submittedName>
        <fullName evidence="2">Putative ankycorbin</fullName>
    </submittedName>
</protein>
<feature type="non-terminal residue" evidence="2">
    <location>
        <position position="191"/>
    </location>
</feature>
<comment type="caution">
    <text evidence="2">The sequence shown here is derived from an EMBL/GenBank/DDBJ whole genome shotgun (WGS) entry which is preliminary data.</text>
</comment>
<dbReference type="Proteomes" id="UP000230750">
    <property type="component" value="Unassembled WGS sequence"/>
</dbReference>
<evidence type="ECO:0000313" key="2">
    <source>
        <dbReference type="EMBL" id="PIK40950.1"/>
    </source>
</evidence>
<organism evidence="2 3">
    <name type="scientific">Stichopus japonicus</name>
    <name type="common">Sea cucumber</name>
    <dbReference type="NCBI Taxonomy" id="307972"/>
    <lineage>
        <taxon>Eukaryota</taxon>
        <taxon>Metazoa</taxon>
        <taxon>Echinodermata</taxon>
        <taxon>Eleutherozoa</taxon>
        <taxon>Echinozoa</taxon>
        <taxon>Holothuroidea</taxon>
        <taxon>Aspidochirotacea</taxon>
        <taxon>Aspidochirotida</taxon>
        <taxon>Stichopodidae</taxon>
        <taxon>Apostichopus</taxon>
    </lineage>
</organism>